<reference evidence="2 3" key="1">
    <citation type="submission" date="2024-05" db="EMBL/GenBank/DDBJ databases">
        <authorList>
            <person name="De Oliveira J.P."/>
            <person name="Noriler S.A."/>
            <person name="De Oliveira A.G."/>
            <person name="Sipoli D.S."/>
        </authorList>
    </citation>
    <scope>NUCLEOTIDE SEQUENCE [LARGE SCALE GENOMIC DNA]</scope>
    <source>
        <strain evidence="2 3">LABIM189</strain>
    </source>
</reference>
<proteinExistence type="predicted"/>
<dbReference type="CDD" id="cd00093">
    <property type="entry name" value="HTH_XRE"/>
    <property type="match status" value="1"/>
</dbReference>
<evidence type="ECO:0000259" key="1">
    <source>
        <dbReference type="PROSITE" id="PS50943"/>
    </source>
</evidence>
<dbReference type="InterPro" id="IPR010982">
    <property type="entry name" value="Lambda_DNA-bd_dom_sf"/>
</dbReference>
<dbReference type="Gene3D" id="1.10.260.40">
    <property type="entry name" value="lambda repressor-like DNA-binding domains"/>
    <property type="match status" value="1"/>
</dbReference>
<evidence type="ECO:0000313" key="2">
    <source>
        <dbReference type="EMBL" id="MEO2218732.1"/>
    </source>
</evidence>
<dbReference type="InterPro" id="IPR001387">
    <property type="entry name" value="Cro/C1-type_HTH"/>
</dbReference>
<feature type="domain" description="HTH cro/C1-type" evidence="1">
    <location>
        <begin position="13"/>
        <end position="58"/>
    </location>
</feature>
<comment type="caution">
    <text evidence="2">The sequence shown here is derived from an EMBL/GenBank/DDBJ whole genome shotgun (WGS) entry which is preliminary data.</text>
</comment>
<dbReference type="EMBL" id="JBDOJC010000001">
    <property type="protein sequence ID" value="MEO2218732.1"/>
    <property type="molecule type" value="Genomic_DNA"/>
</dbReference>
<protein>
    <submittedName>
        <fullName evidence="2">Helix-turn-helix transcriptional regulator</fullName>
    </submittedName>
</protein>
<dbReference type="RefSeq" id="WP_347371460.1">
    <property type="nucleotide sequence ID" value="NZ_JBDOJC010000001.1"/>
</dbReference>
<dbReference type="Proteomes" id="UP001455709">
    <property type="component" value="Unassembled WGS sequence"/>
</dbReference>
<organism evidence="2 3">
    <name type="scientific">Chromobacterium vaccinii</name>
    <dbReference type="NCBI Taxonomy" id="1108595"/>
    <lineage>
        <taxon>Bacteria</taxon>
        <taxon>Pseudomonadati</taxon>
        <taxon>Pseudomonadota</taxon>
        <taxon>Betaproteobacteria</taxon>
        <taxon>Neisseriales</taxon>
        <taxon>Chromobacteriaceae</taxon>
        <taxon>Chromobacterium</taxon>
    </lineage>
</organism>
<dbReference type="PROSITE" id="PS50943">
    <property type="entry name" value="HTH_CROC1"/>
    <property type="match status" value="1"/>
</dbReference>
<dbReference type="SUPFAM" id="SSF47413">
    <property type="entry name" value="lambda repressor-like DNA-binding domains"/>
    <property type="match status" value="1"/>
</dbReference>
<accession>A0ABV0FF62</accession>
<name>A0ABV0FF62_9NEIS</name>
<dbReference type="SMART" id="SM00530">
    <property type="entry name" value="HTH_XRE"/>
    <property type="match status" value="1"/>
</dbReference>
<keyword evidence="3" id="KW-1185">Reference proteome</keyword>
<gene>
    <name evidence="2" type="ORF">ABGV49_16850</name>
</gene>
<evidence type="ECO:0000313" key="3">
    <source>
        <dbReference type="Proteomes" id="UP001455709"/>
    </source>
</evidence>
<sequence length="320" mass="35567">MKPSSLVELALSAQGCTQKALALRLGVSPAQISKWKNGEHISFEMSEKLSTLAGLDDLDPDIVLLAGSKANAKKWVKLIRYLADLAECGAETGYKTAPLVEDVDDDNCVLFWNTFHVLQEMGVNIPQPFPEELGACIAEDDDDEGEAIWDNKIASLIYDMFKSLTNVYGFYAAFVSDLVFDDELDLFGTPAWELDAALLSLAASKLNLDENKVPGFPSFKHKVESEVTEMVAYLKERAFRAGIPLRAELMDLVFDSHDELGQTAEARSLGFDKSRLHPDIYMDELLTGMRVIHQVLPAIMKKLGIEDEFELDTSKLRLGR</sequence>
<dbReference type="Pfam" id="PF01381">
    <property type="entry name" value="HTH_3"/>
    <property type="match status" value="1"/>
</dbReference>